<feature type="region of interest" description="Disordered" evidence="1">
    <location>
        <begin position="1"/>
        <end position="25"/>
    </location>
</feature>
<dbReference type="GO" id="GO:0004833">
    <property type="term" value="F:L-tryptophan 2,3-dioxygenase activity"/>
    <property type="evidence" value="ECO:0007669"/>
    <property type="project" value="InterPro"/>
</dbReference>
<dbReference type="InterPro" id="IPR037217">
    <property type="entry name" value="Trp/Indoleamine_2_3_dOase-like"/>
</dbReference>
<dbReference type="EMBL" id="CAADFR010000120">
    <property type="protein sequence ID" value="VFK42316.1"/>
    <property type="molecule type" value="Genomic_DNA"/>
</dbReference>
<dbReference type="EMBL" id="CAADFU010000117">
    <property type="protein sequence ID" value="VFK48214.1"/>
    <property type="molecule type" value="Genomic_DNA"/>
</dbReference>
<organism evidence="2">
    <name type="scientific">Candidatus Kentrum sp. SD</name>
    <dbReference type="NCBI Taxonomy" id="2126332"/>
    <lineage>
        <taxon>Bacteria</taxon>
        <taxon>Pseudomonadati</taxon>
        <taxon>Pseudomonadota</taxon>
        <taxon>Gammaproteobacteria</taxon>
        <taxon>Candidatus Kentrum</taxon>
    </lineage>
</organism>
<dbReference type="PANTHER" id="PTHR10138">
    <property type="entry name" value="TRYPTOPHAN 2,3-DIOXYGENASE"/>
    <property type="match status" value="1"/>
</dbReference>
<dbReference type="AlphaFoldDB" id="A0A450YLC6"/>
<dbReference type="SUPFAM" id="SSF140959">
    <property type="entry name" value="Indolic compounds 2,3-dioxygenase-like"/>
    <property type="match status" value="1"/>
</dbReference>
<keyword evidence="2" id="KW-0223">Dioxygenase</keyword>
<protein>
    <submittedName>
        <fullName evidence="2">Tryptophan 2,3-dioxygenase</fullName>
    </submittedName>
</protein>
<evidence type="ECO:0000313" key="2">
    <source>
        <dbReference type="EMBL" id="VFK42316.1"/>
    </source>
</evidence>
<dbReference type="PANTHER" id="PTHR10138:SF0">
    <property type="entry name" value="TRYPTOPHAN 2,3-DIOXYGENASE"/>
    <property type="match status" value="1"/>
</dbReference>
<evidence type="ECO:0000256" key="1">
    <source>
        <dbReference type="SAM" id="MobiDB-lite"/>
    </source>
</evidence>
<name>A0A450YLC6_9GAMM</name>
<dbReference type="GO" id="GO:0019442">
    <property type="term" value="P:L-tryptophan catabolic process to acetyl-CoA"/>
    <property type="evidence" value="ECO:0007669"/>
    <property type="project" value="TreeGrafter"/>
</dbReference>
<dbReference type="GO" id="GO:0046872">
    <property type="term" value="F:metal ion binding"/>
    <property type="evidence" value="ECO:0007669"/>
    <property type="project" value="InterPro"/>
</dbReference>
<dbReference type="EMBL" id="CAADHB010000067">
    <property type="protein sequence ID" value="VFK79814.1"/>
    <property type="molecule type" value="Genomic_DNA"/>
</dbReference>
<dbReference type="InterPro" id="IPR004981">
    <property type="entry name" value="Trp_2_3_dOase"/>
</dbReference>
<accession>A0A450YLC6</accession>
<evidence type="ECO:0000313" key="3">
    <source>
        <dbReference type="EMBL" id="VFK48214.1"/>
    </source>
</evidence>
<keyword evidence="2" id="KW-0560">Oxidoreductase</keyword>
<reference evidence="2" key="1">
    <citation type="submission" date="2019-02" db="EMBL/GenBank/DDBJ databases">
        <authorList>
            <person name="Gruber-Vodicka R. H."/>
            <person name="Seah K. B. B."/>
        </authorList>
    </citation>
    <scope>NUCLEOTIDE SEQUENCE</scope>
    <source>
        <strain evidence="4">BECK_S127</strain>
        <strain evidence="3">BECK_S1320</strain>
        <strain evidence="2">BECK_S1321</strain>
    </source>
</reference>
<evidence type="ECO:0000313" key="4">
    <source>
        <dbReference type="EMBL" id="VFK79814.1"/>
    </source>
</evidence>
<proteinExistence type="predicted"/>
<sequence length="104" mass="12113">MEKRGIEIPASLRGKPPEQPNRPDEAIRKALIDLYRNKTDVMMLLEVMIDLDQGLQAWRYRHIKVAERIIGNKPGTGDTSGAEYLKRTLFQPVFPDLWEIRHQM</sequence>
<dbReference type="GO" id="GO:0020037">
    <property type="term" value="F:heme binding"/>
    <property type="evidence" value="ECO:0007669"/>
    <property type="project" value="InterPro"/>
</dbReference>
<dbReference type="GO" id="GO:0019441">
    <property type="term" value="P:L-tryptophan catabolic process to kynurenine"/>
    <property type="evidence" value="ECO:0007669"/>
    <property type="project" value="InterPro"/>
</dbReference>
<dbReference type="Pfam" id="PF03301">
    <property type="entry name" value="Trp_dioxygenase"/>
    <property type="match status" value="1"/>
</dbReference>
<gene>
    <name evidence="4" type="ORF">BECKSD772D_GA0070982_10679</name>
    <name evidence="3" type="ORF">BECKSD772E_GA0070983_11175</name>
    <name evidence="2" type="ORF">BECKSD772F_GA0070984_11205</name>
</gene>
<dbReference type="Gene3D" id="1.20.58.480">
    <property type="match status" value="1"/>
</dbReference>